<dbReference type="InterPro" id="IPR011009">
    <property type="entry name" value="Kinase-like_dom_sf"/>
</dbReference>
<dbReference type="Gene3D" id="1.10.510.10">
    <property type="entry name" value="Transferase(Phosphotransferase) domain 1"/>
    <property type="match status" value="1"/>
</dbReference>
<evidence type="ECO:0000256" key="2">
    <source>
        <dbReference type="ARBA" id="ARBA00022741"/>
    </source>
</evidence>
<comment type="caution">
    <text evidence="5">The sequence shown here is derived from an EMBL/GenBank/DDBJ whole genome shotgun (WGS) entry which is preliminary data.</text>
</comment>
<dbReference type="Pfam" id="PF00069">
    <property type="entry name" value="Pkinase"/>
    <property type="match status" value="1"/>
</dbReference>
<dbReference type="InterPro" id="IPR000719">
    <property type="entry name" value="Prot_kinase_dom"/>
</dbReference>
<evidence type="ECO:0000313" key="6">
    <source>
        <dbReference type="Proteomes" id="UP001341245"/>
    </source>
</evidence>
<organism evidence="5 6">
    <name type="scientific">Aureobasidium pullulans</name>
    <name type="common">Black yeast</name>
    <name type="synonym">Pullularia pullulans</name>
    <dbReference type="NCBI Taxonomy" id="5580"/>
    <lineage>
        <taxon>Eukaryota</taxon>
        <taxon>Fungi</taxon>
        <taxon>Dikarya</taxon>
        <taxon>Ascomycota</taxon>
        <taxon>Pezizomycotina</taxon>
        <taxon>Dothideomycetes</taxon>
        <taxon>Dothideomycetidae</taxon>
        <taxon>Dothideales</taxon>
        <taxon>Saccotheciaceae</taxon>
        <taxon>Aureobasidium</taxon>
    </lineage>
</organism>
<protein>
    <recommendedName>
        <fullName evidence="4">Protein kinase domain-containing protein</fullName>
    </recommendedName>
</protein>
<evidence type="ECO:0000256" key="3">
    <source>
        <dbReference type="ARBA" id="ARBA00022840"/>
    </source>
</evidence>
<keyword evidence="1" id="KW-0418">Kinase</keyword>
<dbReference type="EMBL" id="JASGXD010000023">
    <property type="protein sequence ID" value="KAK5999532.1"/>
    <property type="molecule type" value="Genomic_DNA"/>
</dbReference>
<dbReference type="SUPFAM" id="SSF56112">
    <property type="entry name" value="Protein kinase-like (PK-like)"/>
    <property type="match status" value="1"/>
</dbReference>
<dbReference type="InterPro" id="IPR050117">
    <property type="entry name" value="MAPK"/>
</dbReference>
<gene>
    <name evidence="5" type="ORF">QM012_005385</name>
</gene>
<keyword evidence="1" id="KW-0808">Transferase</keyword>
<dbReference type="SMART" id="SM00220">
    <property type="entry name" value="S_TKc"/>
    <property type="match status" value="1"/>
</dbReference>
<feature type="domain" description="Protein kinase" evidence="4">
    <location>
        <begin position="1"/>
        <end position="195"/>
    </location>
</feature>
<evidence type="ECO:0000259" key="4">
    <source>
        <dbReference type="PROSITE" id="PS50011"/>
    </source>
</evidence>
<reference evidence="5 6" key="1">
    <citation type="submission" date="2023-11" db="EMBL/GenBank/DDBJ databases">
        <title>Draft genome sequence and annotation of the polyextremotolerant black yeast-like fungus Aureobasidium pullulans NRRL 62042.</title>
        <authorList>
            <person name="Dielentheis-Frenken M.R.E."/>
            <person name="Wibberg D."/>
            <person name="Blank L.M."/>
            <person name="Tiso T."/>
        </authorList>
    </citation>
    <scope>NUCLEOTIDE SEQUENCE [LARGE SCALE GENOMIC DNA]</scope>
    <source>
        <strain evidence="5 6">NRRL 62042</strain>
    </source>
</reference>
<keyword evidence="2" id="KW-0547">Nucleotide-binding</keyword>
<proteinExistence type="predicted"/>
<dbReference type="PANTHER" id="PTHR24055">
    <property type="entry name" value="MITOGEN-ACTIVATED PROTEIN KINASE"/>
    <property type="match status" value="1"/>
</dbReference>
<dbReference type="PROSITE" id="PS50011">
    <property type="entry name" value="PROTEIN_KINASE_DOM"/>
    <property type="match status" value="1"/>
</dbReference>
<evidence type="ECO:0000313" key="5">
    <source>
        <dbReference type="EMBL" id="KAK5999532.1"/>
    </source>
</evidence>
<keyword evidence="3" id="KW-0067">ATP-binding</keyword>
<keyword evidence="1" id="KW-0723">Serine/threonine-protein kinase</keyword>
<accession>A0ABR0T5C6</accession>
<sequence>MLAKVEETEIQTPSPRKVLDDRVIHLSYTLPTSYTDPVITDFGAARLGQPGEKFRGDVMPGVYRAPEVIADMEWDSKIDIWSVGVMTWDLFEGGNLFPAYTNGLLDDELYFAQMVALMGPPPKEFLERSEKCSQYWDASGNWIAKTPIPDQTLEDRETRLQGRDKELLLALMRKILCWPPEDRPSAEDLYTDPFLRQWVDYVVDFIKSVQEKQESSQHD</sequence>
<name>A0ABR0T5C6_AURPU</name>
<evidence type="ECO:0000256" key="1">
    <source>
        <dbReference type="ARBA" id="ARBA00022527"/>
    </source>
</evidence>
<keyword evidence="6" id="KW-1185">Reference proteome</keyword>
<dbReference type="Proteomes" id="UP001341245">
    <property type="component" value="Unassembled WGS sequence"/>
</dbReference>